<protein>
    <submittedName>
        <fullName evidence="2">Uncharacterized protein</fullName>
    </submittedName>
</protein>
<dbReference type="InParanoid" id="A0A1C7N647"/>
<keyword evidence="1" id="KW-0812">Transmembrane</keyword>
<evidence type="ECO:0000313" key="3">
    <source>
        <dbReference type="Proteomes" id="UP000093000"/>
    </source>
</evidence>
<sequence>MSTSKTLLRSRQNKRDEKGIDRFIDLAQAALEEADIEEERKGVIHEVVEALIAKSGAPLVKEVISEQLHSQDVIERIAENHEDRRLVTSPMVRVDSADSLKSPDDERLESQNDSLSNNNVHFLDRTELFMLFSEYLWRFFRVLLLASLVGLVCHFMTIS</sequence>
<dbReference type="AlphaFoldDB" id="A0A1C7N647"/>
<gene>
    <name evidence="2" type="ORF">A0J61_07452</name>
</gene>
<feature type="transmembrane region" description="Helical" evidence="1">
    <location>
        <begin position="139"/>
        <end position="158"/>
    </location>
</feature>
<keyword evidence="1" id="KW-1133">Transmembrane helix</keyword>
<organism evidence="2 3">
    <name type="scientific">Choanephora cucurbitarum</name>
    <dbReference type="NCBI Taxonomy" id="101091"/>
    <lineage>
        <taxon>Eukaryota</taxon>
        <taxon>Fungi</taxon>
        <taxon>Fungi incertae sedis</taxon>
        <taxon>Mucoromycota</taxon>
        <taxon>Mucoromycotina</taxon>
        <taxon>Mucoromycetes</taxon>
        <taxon>Mucorales</taxon>
        <taxon>Mucorineae</taxon>
        <taxon>Choanephoraceae</taxon>
        <taxon>Choanephoroideae</taxon>
        <taxon>Choanephora</taxon>
    </lineage>
</organism>
<name>A0A1C7N647_9FUNG</name>
<reference evidence="2 3" key="1">
    <citation type="submission" date="2016-03" db="EMBL/GenBank/DDBJ databases">
        <title>Choanephora cucurbitarum.</title>
        <authorList>
            <person name="Min B."/>
            <person name="Park H."/>
            <person name="Park J.-H."/>
            <person name="Shin H.-D."/>
            <person name="Choi I.-G."/>
        </authorList>
    </citation>
    <scope>NUCLEOTIDE SEQUENCE [LARGE SCALE GENOMIC DNA]</scope>
    <source>
        <strain evidence="2 3">KUS-F28377</strain>
    </source>
</reference>
<comment type="caution">
    <text evidence="2">The sequence shown here is derived from an EMBL/GenBank/DDBJ whole genome shotgun (WGS) entry which is preliminary data.</text>
</comment>
<accession>A0A1C7N647</accession>
<evidence type="ECO:0000313" key="2">
    <source>
        <dbReference type="EMBL" id="OBZ84491.1"/>
    </source>
</evidence>
<dbReference type="EMBL" id="LUGH01000503">
    <property type="protein sequence ID" value="OBZ84491.1"/>
    <property type="molecule type" value="Genomic_DNA"/>
</dbReference>
<proteinExistence type="predicted"/>
<dbReference type="OrthoDB" id="2283572at2759"/>
<dbReference type="Proteomes" id="UP000093000">
    <property type="component" value="Unassembled WGS sequence"/>
</dbReference>
<evidence type="ECO:0000256" key="1">
    <source>
        <dbReference type="SAM" id="Phobius"/>
    </source>
</evidence>
<keyword evidence="1" id="KW-0472">Membrane</keyword>
<keyword evidence="3" id="KW-1185">Reference proteome</keyword>